<dbReference type="GO" id="GO:0003735">
    <property type="term" value="F:structural constituent of ribosome"/>
    <property type="evidence" value="ECO:0007669"/>
    <property type="project" value="InterPro"/>
</dbReference>
<comment type="similarity">
    <text evidence="1">Belongs to the bacterial ribosomal protein bL32 family.</text>
</comment>
<organism evidence="5">
    <name type="scientific">Cyanidiaceae sp. MX-AZ01</name>
    <dbReference type="NCBI Taxonomy" id="1503164"/>
    <lineage>
        <taxon>Eukaryota</taxon>
        <taxon>Rhodophyta</taxon>
        <taxon>Bangiophyceae</taxon>
        <taxon>Cyanidiales</taxon>
        <taxon>Cyanidiaceae</taxon>
    </lineage>
</organism>
<dbReference type="GO" id="GO:0006412">
    <property type="term" value="P:translation"/>
    <property type="evidence" value="ECO:0007669"/>
    <property type="project" value="InterPro"/>
</dbReference>
<dbReference type="Pfam" id="PF01783">
    <property type="entry name" value="Ribosomal_L32p"/>
    <property type="match status" value="1"/>
</dbReference>
<keyword evidence="5" id="KW-0150">Chloroplast</keyword>
<keyword evidence="3" id="KW-0687">Ribonucleoprotein</keyword>
<evidence type="ECO:0000256" key="4">
    <source>
        <dbReference type="SAM" id="MobiDB-lite"/>
    </source>
</evidence>
<protein>
    <submittedName>
        <fullName evidence="5">Ribosomal protein L32</fullName>
    </submittedName>
</protein>
<name>A0A060A8S6_9RHOD</name>
<evidence type="ECO:0000256" key="1">
    <source>
        <dbReference type="ARBA" id="ARBA00008560"/>
    </source>
</evidence>
<dbReference type="EMBL" id="KJ569775">
    <property type="protein sequence ID" value="AIA61113.1"/>
    <property type="molecule type" value="Genomic_DNA"/>
</dbReference>
<reference evidence="5" key="1">
    <citation type="submission" date="2014-03" db="EMBL/GenBank/DDBJ databases">
        <title>Metagenomic reconstruction of the complete chloroplast and mitochondrial genomes of a novel unicellular red alga from the Cyanidiaceae family.</title>
        <authorList>
            <person name="Servin-Garciduenas L.E."/>
            <person name="Martinez-Romero E."/>
        </authorList>
    </citation>
    <scope>NUCLEOTIDE SEQUENCE</scope>
    <source>
        <strain evidence="5">MX-AZ01</strain>
    </source>
</reference>
<feature type="region of interest" description="Disordered" evidence="4">
    <location>
        <begin position="1"/>
        <end position="21"/>
    </location>
</feature>
<keyword evidence="5" id="KW-0934">Plastid</keyword>
<dbReference type="InterPro" id="IPR011332">
    <property type="entry name" value="Ribosomal_zn-bd"/>
</dbReference>
<evidence type="ECO:0000256" key="2">
    <source>
        <dbReference type="ARBA" id="ARBA00022980"/>
    </source>
</evidence>
<dbReference type="InterPro" id="IPR002677">
    <property type="entry name" value="Ribosomal_bL32"/>
</dbReference>
<evidence type="ECO:0000313" key="5">
    <source>
        <dbReference type="EMBL" id="AIA61113.1"/>
    </source>
</evidence>
<dbReference type="GO" id="GO:0015934">
    <property type="term" value="C:large ribosomal subunit"/>
    <property type="evidence" value="ECO:0007669"/>
    <property type="project" value="InterPro"/>
</dbReference>
<accession>A0A060A8S6</accession>
<proteinExistence type="inferred from homology"/>
<keyword evidence="2 5" id="KW-0689">Ribosomal protein</keyword>
<sequence>MAVPKKRTPKSKTRSRKSQWMRKALKQLHKALTKTGQPS</sequence>
<geneLocation type="chloroplast" evidence="5"/>
<gene>
    <name evidence="5" type="primary">rpl32</name>
</gene>
<dbReference type="SUPFAM" id="SSF57829">
    <property type="entry name" value="Zn-binding ribosomal proteins"/>
    <property type="match status" value="1"/>
</dbReference>
<evidence type="ECO:0000256" key="3">
    <source>
        <dbReference type="ARBA" id="ARBA00023274"/>
    </source>
</evidence>
<dbReference type="AlphaFoldDB" id="A0A060A8S6"/>